<dbReference type="EMBL" id="JACHIO010000012">
    <property type="protein sequence ID" value="MBB5064755.1"/>
    <property type="molecule type" value="Genomic_DNA"/>
</dbReference>
<dbReference type="GO" id="GO:0016020">
    <property type="term" value="C:membrane"/>
    <property type="evidence" value="ECO:0007669"/>
    <property type="project" value="TreeGrafter"/>
</dbReference>
<dbReference type="GO" id="GO:0016747">
    <property type="term" value="F:acyltransferase activity, transferring groups other than amino-acyl groups"/>
    <property type="evidence" value="ECO:0007669"/>
    <property type="project" value="InterPro"/>
</dbReference>
<evidence type="ECO:0000313" key="3">
    <source>
        <dbReference type="EMBL" id="MBB5064755.1"/>
    </source>
</evidence>
<dbReference type="PANTHER" id="PTHR23028:SF53">
    <property type="entry name" value="ACYL_TRANSF_3 DOMAIN-CONTAINING PROTEIN"/>
    <property type="match status" value="1"/>
</dbReference>
<protein>
    <submittedName>
        <fullName evidence="3">Peptidoglycan/LPS O-acetylase OafA/YrhL</fullName>
    </submittedName>
</protein>
<dbReference type="RefSeq" id="WP_184256910.1">
    <property type="nucleotide sequence ID" value="NZ_JACHIO010000012.1"/>
</dbReference>
<feature type="transmembrane region" description="Helical" evidence="1">
    <location>
        <begin position="21"/>
        <end position="42"/>
    </location>
</feature>
<feature type="transmembrane region" description="Helical" evidence="1">
    <location>
        <begin position="104"/>
        <end position="121"/>
    </location>
</feature>
<keyword evidence="1" id="KW-1133">Transmembrane helix</keyword>
<feature type="transmembrane region" description="Helical" evidence="1">
    <location>
        <begin position="62"/>
        <end position="83"/>
    </location>
</feature>
<evidence type="ECO:0000313" key="4">
    <source>
        <dbReference type="Proteomes" id="UP000584867"/>
    </source>
</evidence>
<organism evidence="3 4">
    <name type="scientific">Granulicella mallensis</name>
    <dbReference type="NCBI Taxonomy" id="940614"/>
    <lineage>
        <taxon>Bacteria</taxon>
        <taxon>Pseudomonadati</taxon>
        <taxon>Acidobacteriota</taxon>
        <taxon>Terriglobia</taxon>
        <taxon>Terriglobales</taxon>
        <taxon>Acidobacteriaceae</taxon>
        <taxon>Granulicella</taxon>
    </lineage>
</organism>
<feature type="transmembrane region" description="Helical" evidence="1">
    <location>
        <begin position="157"/>
        <end position="173"/>
    </location>
</feature>
<comment type="caution">
    <text evidence="3">The sequence shown here is derived from an EMBL/GenBank/DDBJ whole genome shotgun (WGS) entry which is preliminary data.</text>
</comment>
<sequence length="369" mass="42446">MQLRRITTHGNWIPEVDSLRFIAIVSTLFTHILGETVIQGRWVLSPDSHKLFNEVMYRGGRGVPLFFAISGFILAQPFLRHHLLHGEAVSVRRFYRRRLTRLEPPYILSLLIYTTALHVHHPLHMLIEPLLAHIFYVHNFTHLMQLNFVTWSLEVEVQFYLLAPLFGYLYAISSTAKRRGILLAILLASATLQRLLPGIAATSLPGQLQFFLVGFLVADLRATRTSSTIKPWWDIVGFVAWIAIFAIPNRYISFSLPLLMLPAYLSAFNGPITRRFFQTRWVALTGGMCYSFYLMHILVITMAFKVTRRLIVPSSIPISFLLQVVPLGICIFFFCTAYFVFIERPCMDPNWPRKLAARFVKARQVVFTS</sequence>
<proteinExistence type="predicted"/>
<reference evidence="3 4" key="1">
    <citation type="submission" date="2020-08" db="EMBL/GenBank/DDBJ databases">
        <title>Genomic Encyclopedia of Type Strains, Phase IV (KMG-V): Genome sequencing to study the core and pangenomes of soil and plant-associated prokaryotes.</title>
        <authorList>
            <person name="Whitman W."/>
        </authorList>
    </citation>
    <scope>NUCLEOTIDE SEQUENCE [LARGE SCALE GENOMIC DNA]</scope>
    <source>
        <strain evidence="3 4">X5P3</strain>
    </source>
</reference>
<evidence type="ECO:0000259" key="2">
    <source>
        <dbReference type="Pfam" id="PF01757"/>
    </source>
</evidence>
<dbReference type="PANTHER" id="PTHR23028">
    <property type="entry name" value="ACETYLTRANSFERASE"/>
    <property type="match status" value="1"/>
</dbReference>
<dbReference type="Proteomes" id="UP000584867">
    <property type="component" value="Unassembled WGS sequence"/>
</dbReference>
<dbReference type="Pfam" id="PF01757">
    <property type="entry name" value="Acyl_transf_3"/>
    <property type="match status" value="1"/>
</dbReference>
<dbReference type="GO" id="GO:0009103">
    <property type="term" value="P:lipopolysaccharide biosynthetic process"/>
    <property type="evidence" value="ECO:0007669"/>
    <property type="project" value="TreeGrafter"/>
</dbReference>
<feature type="transmembrane region" description="Helical" evidence="1">
    <location>
        <begin position="281"/>
        <end position="304"/>
    </location>
</feature>
<dbReference type="InterPro" id="IPR050879">
    <property type="entry name" value="Acyltransferase_3"/>
</dbReference>
<feature type="domain" description="Acyltransferase 3" evidence="2">
    <location>
        <begin position="14"/>
        <end position="336"/>
    </location>
</feature>
<dbReference type="InterPro" id="IPR002656">
    <property type="entry name" value="Acyl_transf_3_dom"/>
</dbReference>
<keyword evidence="1" id="KW-0472">Membrane</keyword>
<feature type="transmembrane region" description="Helical" evidence="1">
    <location>
        <begin position="202"/>
        <end position="220"/>
    </location>
</feature>
<name>A0A7W7ZRE7_9BACT</name>
<dbReference type="AlphaFoldDB" id="A0A7W7ZRE7"/>
<feature type="transmembrane region" description="Helical" evidence="1">
    <location>
        <begin position="316"/>
        <end position="341"/>
    </location>
</feature>
<feature type="transmembrane region" description="Helical" evidence="1">
    <location>
        <begin position="232"/>
        <end position="248"/>
    </location>
</feature>
<gene>
    <name evidence="3" type="ORF">HDF15_003115</name>
</gene>
<accession>A0A7W7ZRE7</accession>
<keyword evidence="1" id="KW-0812">Transmembrane</keyword>
<evidence type="ECO:0000256" key="1">
    <source>
        <dbReference type="SAM" id="Phobius"/>
    </source>
</evidence>